<feature type="region of interest" description="Disordered" evidence="1">
    <location>
        <begin position="247"/>
        <end position="319"/>
    </location>
</feature>
<feature type="compositionally biased region" description="Low complexity" evidence="1">
    <location>
        <begin position="299"/>
        <end position="311"/>
    </location>
</feature>
<dbReference type="OrthoDB" id="428577at2759"/>
<dbReference type="PANTHER" id="PTHR37784">
    <property type="entry name" value="PROTEIN MSN1"/>
    <property type="match status" value="1"/>
</dbReference>
<evidence type="ECO:0000313" key="3">
    <source>
        <dbReference type="EMBL" id="KAH3682413.1"/>
    </source>
</evidence>
<feature type="domain" description="Transcription activator GCR1-like" evidence="2">
    <location>
        <begin position="375"/>
        <end position="460"/>
    </location>
</feature>
<dbReference type="GO" id="GO:0060963">
    <property type="term" value="P:positive regulation of ribosomal protein gene transcription by RNA polymerase II"/>
    <property type="evidence" value="ECO:0007669"/>
    <property type="project" value="TreeGrafter"/>
</dbReference>
<evidence type="ECO:0000313" key="4">
    <source>
        <dbReference type="Proteomes" id="UP000774326"/>
    </source>
</evidence>
<reference evidence="3" key="2">
    <citation type="submission" date="2021-01" db="EMBL/GenBank/DDBJ databases">
        <authorList>
            <person name="Schikora-Tamarit M.A."/>
        </authorList>
    </citation>
    <scope>NUCLEOTIDE SEQUENCE</scope>
    <source>
        <strain evidence="3">CBS2887</strain>
    </source>
</reference>
<sequence>MDPFSIIQNQLSQLNRNFNEAIRGFQQDIMNLSRRIELLEGRQTQETAETNAKLIELKGRLGGFIKYQERHLGLANTNEGDMNPAQTLSNFHFKKEPSPVSSVKSTASTFNTDSNTNQFSNTASTTGTERPNSDQMIQRSVGENDNTAAQILTNIKPVTYVYGHGRSVSMMPMVSQSQTQNKFPSDISVNLSQQLPLGSASLIQPNSTIPQVPLLVQPQPLTPIHHQNGNNSLIPQNPIMLSNNTPTGVHQRVSSAPPIHHDPIANTGTPVNINLKTGSPQHSVKGSQQQSPYPLASNQVNQLQQTPQQDQMKSSSTPATNKTAFLQSTPMQIQPSHGTAPLPYILPKDRSAEALDSEMDAAEIEHWNRVEFEVLNPVPQSVHDVIEEWESGYRGQPPLKYMERYRKAWRKGNKNLSKKFCRRHRIIAAIEVGIAMYTKEGGLSYGEAKDRCIKELEESRTKDDGKKETMYWLFHNIPQHLKKVTVSESGEE</sequence>
<evidence type="ECO:0000256" key="1">
    <source>
        <dbReference type="SAM" id="MobiDB-lite"/>
    </source>
</evidence>
<organism evidence="3 4">
    <name type="scientific">Wickerhamomyces pijperi</name>
    <name type="common">Yeast</name>
    <name type="synonym">Pichia pijperi</name>
    <dbReference type="NCBI Taxonomy" id="599730"/>
    <lineage>
        <taxon>Eukaryota</taxon>
        <taxon>Fungi</taxon>
        <taxon>Dikarya</taxon>
        <taxon>Ascomycota</taxon>
        <taxon>Saccharomycotina</taxon>
        <taxon>Saccharomycetes</taxon>
        <taxon>Phaffomycetales</taxon>
        <taxon>Wickerhamomycetaceae</taxon>
        <taxon>Wickerhamomyces</taxon>
    </lineage>
</organism>
<dbReference type="PANTHER" id="PTHR37784:SF2">
    <property type="entry name" value="HIGH-OSMOLARITY-INDUCED TRANSCRIPTION PROTEIN 1"/>
    <property type="match status" value="1"/>
</dbReference>
<dbReference type="InterPro" id="IPR022210">
    <property type="entry name" value="TF_GCR1-like"/>
</dbReference>
<reference evidence="3" key="1">
    <citation type="journal article" date="2021" name="Open Biol.">
        <title>Shared evolutionary footprints suggest mitochondrial oxidative damage underlies multiple complex I losses in fungi.</title>
        <authorList>
            <person name="Schikora-Tamarit M.A."/>
            <person name="Marcet-Houben M."/>
            <person name="Nosek J."/>
            <person name="Gabaldon T."/>
        </authorList>
    </citation>
    <scope>NUCLEOTIDE SEQUENCE</scope>
    <source>
        <strain evidence="3">CBS2887</strain>
    </source>
</reference>
<proteinExistence type="predicted"/>
<feature type="region of interest" description="Disordered" evidence="1">
    <location>
        <begin position="95"/>
        <end position="133"/>
    </location>
</feature>
<name>A0A9P8TK25_WICPI</name>
<protein>
    <recommendedName>
        <fullName evidence="2">Transcription activator GCR1-like domain-containing protein</fullName>
    </recommendedName>
</protein>
<gene>
    <name evidence="3" type="ORF">WICPIJ_006623</name>
</gene>
<dbReference type="GO" id="GO:0000981">
    <property type="term" value="F:DNA-binding transcription factor activity, RNA polymerase II-specific"/>
    <property type="evidence" value="ECO:0007669"/>
    <property type="project" value="TreeGrafter"/>
</dbReference>
<dbReference type="GO" id="GO:0000978">
    <property type="term" value="F:RNA polymerase II cis-regulatory region sequence-specific DNA binding"/>
    <property type="evidence" value="ECO:0007669"/>
    <property type="project" value="TreeGrafter"/>
</dbReference>
<dbReference type="AlphaFoldDB" id="A0A9P8TK25"/>
<keyword evidence="4" id="KW-1185">Reference proteome</keyword>
<accession>A0A9P8TK25</accession>
<evidence type="ECO:0000259" key="2">
    <source>
        <dbReference type="Pfam" id="PF12550"/>
    </source>
</evidence>
<feature type="compositionally biased region" description="Polar residues" evidence="1">
    <location>
        <begin position="106"/>
        <end position="133"/>
    </location>
</feature>
<dbReference type="Pfam" id="PF12550">
    <property type="entry name" value="GCR1_C"/>
    <property type="match status" value="1"/>
</dbReference>
<comment type="caution">
    <text evidence="3">The sequence shown here is derived from an EMBL/GenBank/DDBJ whole genome shotgun (WGS) entry which is preliminary data.</text>
</comment>
<feature type="compositionally biased region" description="Polar residues" evidence="1">
    <location>
        <begin position="266"/>
        <end position="298"/>
    </location>
</feature>
<dbReference type="Proteomes" id="UP000774326">
    <property type="component" value="Unassembled WGS sequence"/>
</dbReference>
<dbReference type="InterPro" id="IPR052146">
    <property type="entry name" value="HOT1"/>
</dbReference>
<dbReference type="EMBL" id="JAEUBG010003701">
    <property type="protein sequence ID" value="KAH3682413.1"/>
    <property type="molecule type" value="Genomic_DNA"/>
</dbReference>